<dbReference type="Proteomes" id="UP000438958">
    <property type="component" value="Unassembled WGS sequence"/>
</dbReference>
<evidence type="ECO:0000313" key="4">
    <source>
        <dbReference type="Proteomes" id="UP000475070"/>
    </source>
</evidence>
<dbReference type="Proteomes" id="UP000475070">
    <property type="component" value="Unassembled WGS sequence"/>
</dbReference>
<dbReference type="EMBL" id="WKUE01000145">
    <property type="protein sequence ID" value="MSI72385.1"/>
    <property type="molecule type" value="Genomic_DNA"/>
</dbReference>
<organism evidence="2 4">
    <name type="scientific">Escherichia coli</name>
    <dbReference type="NCBI Taxonomy" id="562"/>
    <lineage>
        <taxon>Bacteria</taxon>
        <taxon>Pseudomonadati</taxon>
        <taxon>Pseudomonadota</taxon>
        <taxon>Gammaproteobacteria</taxon>
        <taxon>Enterobacterales</taxon>
        <taxon>Enterobacteriaceae</taxon>
        <taxon>Escherichia</taxon>
    </lineage>
</organism>
<name>A0A5C8XFF5_ECOLX</name>
<dbReference type="EMBL" id="WXKQ01000050">
    <property type="protein sequence ID" value="NAG22139.1"/>
    <property type="molecule type" value="Genomic_DNA"/>
</dbReference>
<gene>
    <name evidence="1" type="ORF">GKF66_27215</name>
    <name evidence="2" type="ORF">GUC01_24565</name>
</gene>
<comment type="caution">
    <text evidence="2">The sequence shown here is derived from an EMBL/GenBank/DDBJ whole genome shotgun (WGS) entry which is preliminary data.</text>
</comment>
<reference evidence="3 4" key="1">
    <citation type="journal article" date="2019" name="Nat. Med.">
        <title>A library of human gut bacterial isolates paired with longitudinal multiomics data enables mechanistic microbiome research.</title>
        <authorList>
            <person name="Poyet M."/>
            <person name="Groussin M."/>
            <person name="Gibbons S.M."/>
            <person name="Avila-Pacheco J."/>
            <person name="Jiang X."/>
            <person name="Kearney S.M."/>
            <person name="Perrotta A.R."/>
            <person name="Berdy B."/>
            <person name="Zhao S."/>
            <person name="Lieberman T.D."/>
            <person name="Swanson P.K."/>
            <person name="Smith M."/>
            <person name="Roesemann S."/>
            <person name="Alexander J.E."/>
            <person name="Rich S.A."/>
            <person name="Livny J."/>
            <person name="Vlamakis H."/>
            <person name="Clish C."/>
            <person name="Bullock K."/>
            <person name="Deik A."/>
            <person name="Scott J."/>
            <person name="Pierce K.A."/>
            <person name="Xavier R.J."/>
            <person name="Alm E.J."/>
        </authorList>
    </citation>
    <scope>NUCLEOTIDE SEQUENCE [LARGE SCALE GENOMIC DNA]</scope>
    <source>
        <strain evidence="2 4">BIOML-A112</strain>
        <strain evidence="1 3">BIOML-A382</strain>
    </source>
</reference>
<protein>
    <submittedName>
        <fullName evidence="2">Uncharacterized protein</fullName>
    </submittedName>
</protein>
<dbReference type="RefSeq" id="WP_123005512.1">
    <property type="nucleotide sequence ID" value="NZ_BFLC01000078.1"/>
</dbReference>
<accession>A0A5C8XFF5</accession>
<sequence length="21" mass="2250">MKAPSGAFLLGVYSMGTHILR</sequence>
<dbReference type="AlphaFoldDB" id="A0A5C8XFF5"/>
<evidence type="ECO:0000313" key="2">
    <source>
        <dbReference type="EMBL" id="NAG22139.1"/>
    </source>
</evidence>
<evidence type="ECO:0000313" key="3">
    <source>
        <dbReference type="Proteomes" id="UP000438958"/>
    </source>
</evidence>
<proteinExistence type="predicted"/>
<evidence type="ECO:0000313" key="1">
    <source>
        <dbReference type="EMBL" id="MSI72385.1"/>
    </source>
</evidence>